<comment type="caution">
    <text evidence="5">The sequence shown here is derived from an EMBL/GenBank/DDBJ whole genome shotgun (WGS) entry which is preliminary data.</text>
</comment>
<gene>
    <name evidence="5" type="ORF">M0811_13509</name>
</gene>
<dbReference type="PROSITE" id="PS50088">
    <property type="entry name" value="ANK_REPEAT"/>
    <property type="match status" value="4"/>
</dbReference>
<evidence type="ECO:0000256" key="2">
    <source>
        <dbReference type="ARBA" id="ARBA00023043"/>
    </source>
</evidence>
<feature type="repeat" description="ANK" evidence="3">
    <location>
        <begin position="126"/>
        <end position="159"/>
    </location>
</feature>
<dbReference type="SMART" id="SM00248">
    <property type="entry name" value="ANK"/>
    <property type="match status" value="10"/>
</dbReference>
<accession>A0A9Q0L5B4</accession>
<reference evidence="5" key="1">
    <citation type="submission" date="2022-10" db="EMBL/GenBank/DDBJ databases">
        <title>Novel sulphate-reducing endosymbionts in the free-living metamonad Anaeramoeba.</title>
        <authorList>
            <person name="Jerlstrom-Hultqvist J."/>
            <person name="Cepicka I."/>
            <person name="Gallot-Lavallee L."/>
            <person name="Salas-Leiva D."/>
            <person name="Curtis B.A."/>
            <person name="Zahonova K."/>
            <person name="Pipaliya S."/>
            <person name="Dacks J."/>
            <person name="Roger A.J."/>
        </authorList>
    </citation>
    <scope>NUCLEOTIDE SEQUENCE</scope>
    <source>
        <strain evidence="5">BMAN</strain>
    </source>
</reference>
<dbReference type="InterPro" id="IPR050663">
    <property type="entry name" value="Ankyrin-SOCS_Box"/>
</dbReference>
<keyword evidence="6" id="KW-1185">Reference proteome</keyword>
<dbReference type="AlphaFoldDB" id="A0A9Q0L5B4"/>
<protein>
    <submittedName>
        <fullName evidence="5">Ankyrin repeat-containing protein</fullName>
    </submittedName>
</protein>
<keyword evidence="1" id="KW-0677">Repeat</keyword>
<dbReference type="PROSITE" id="PS50297">
    <property type="entry name" value="ANK_REP_REGION"/>
    <property type="match status" value="4"/>
</dbReference>
<feature type="repeat" description="ANK" evidence="3">
    <location>
        <begin position="321"/>
        <end position="355"/>
    </location>
</feature>
<feature type="repeat" description="ANK" evidence="3">
    <location>
        <begin position="94"/>
        <end position="127"/>
    </location>
</feature>
<dbReference type="GO" id="GO:0005634">
    <property type="term" value="C:nucleus"/>
    <property type="evidence" value="ECO:0007669"/>
    <property type="project" value="TreeGrafter"/>
</dbReference>
<dbReference type="SUPFAM" id="SSF48403">
    <property type="entry name" value="Ankyrin repeat"/>
    <property type="match status" value="2"/>
</dbReference>
<organism evidence="5 6">
    <name type="scientific">Anaeramoeba ignava</name>
    <name type="common">Anaerobic marine amoeba</name>
    <dbReference type="NCBI Taxonomy" id="1746090"/>
    <lineage>
        <taxon>Eukaryota</taxon>
        <taxon>Metamonada</taxon>
        <taxon>Anaeramoebidae</taxon>
        <taxon>Anaeramoeba</taxon>
    </lineage>
</organism>
<proteinExistence type="predicted"/>
<evidence type="ECO:0000259" key="4">
    <source>
        <dbReference type="PROSITE" id="PS50097"/>
    </source>
</evidence>
<evidence type="ECO:0000313" key="6">
    <source>
        <dbReference type="Proteomes" id="UP001149090"/>
    </source>
</evidence>
<dbReference type="GO" id="GO:0000976">
    <property type="term" value="F:transcription cis-regulatory region binding"/>
    <property type="evidence" value="ECO:0007669"/>
    <property type="project" value="TreeGrafter"/>
</dbReference>
<dbReference type="OrthoDB" id="71307at2759"/>
<evidence type="ECO:0000256" key="1">
    <source>
        <dbReference type="ARBA" id="ARBA00022737"/>
    </source>
</evidence>
<keyword evidence="2 3" id="KW-0040">ANK repeat</keyword>
<dbReference type="Gene3D" id="3.30.710.10">
    <property type="entry name" value="Potassium Channel Kv1.1, Chain A"/>
    <property type="match status" value="1"/>
</dbReference>
<dbReference type="SUPFAM" id="SSF54695">
    <property type="entry name" value="POZ domain"/>
    <property type="match status" value="1"/>
</dbReference>
<dbReference type="Proteomes" id="UP001149090">
    <property type="component" value="Unassembled WGS sequence"/>
</dbReference>
<dbReference type="InterPro" id="IPR002110">
    <property type="entry name" value="Ankyrin_rpt"/>
</dbReference>
<dbReference type="InterPro" id="IPR000210">
    <property type="entry name" value="BTB/POZ_dom"/>
</dbReference>
<dbReference type="GO" id="GO:0045944">
    <property type="term" value="P:positive regulation of transcription by RNA polymerase II"/>
    <property type="evidence" value="ECO:0007669"/>
    <property type="project" value="TreeGrafter"/>
</dbReference>
<dbReference type="Gene3D" id="1.25.40.20">
    <property type="entry name" value="Ankyrin repeat-containing domain"/>
    <property type="match status" value="3"/>
</dbReference>
<dbReference type="PROSITE" id="PS50097">
    <property type="entry name" value="BTB"/>
    <property type="match status" value="1"/>
</dbReference>
<dbReference type="InterPro" id="IPR036770">
    <property type="entry name" value="Ankyrin_rpt-contain_sf"/>
</dbReference>
<feature type="domain" description="BTB" evidence="4">
    <location>
        <begin position="590"/>
        <end position="656"/>
    </location>
</feature>
<name>A0A9Q0L5B4_ANAIG</name>
<dbReference type="Pfam" id="PF12796">
    <property type="entry name" value="Ank_2"/>
    <property type="match status" value="3"/>
</dbReference>
<dbReference type="CDD" id="cd18186">
    <property type="entry name" value="BTB_POZ_ZBTB_KLHL-like"/>
    <property type="match status" value="1"/>
</dbReference>
<sequence length="698" mass="81194">MKENSLHIACDIFSEQYIKELITAKTEINAKNEETPLIKIFQSKKPTYSIIEFLINNGADGNSPLHFALQIEENSIEIVKLLISSGSKIKYSNNFDTPLHYACKYNHDKNVIQLLLNNGAYIDGKNFETPLHLALFAENEPEIIKLLLESHANPNIKSHGKLPIGIATKSKNPEKYLRILLNYYADPNIYFKNEFKDEYIRPLDYVIKYLQNIEIAKLLQVNGAKLQDSIENCQSYFVIASKTSQNIEFFQFLLDMGFSVNSVDQKKALYYAIKKKDEFEFVNFLVQNGANVYEKFYAAFWGASLNTIKLLVEKKVPFTEDGRTAIKLACSRNLPDYEVIEFLIKSGASIKANREKHSNSCLSIACEKSNPKLLTLLLKLGANPNEKHYIKPVDSAFSSRTKPCLKLLFDYGTEYSRENQLKTIRLSIKSGLISNKIIKSWNSITEDFWNLYKTKSLTNLIIKTIDGKLEAHQEIIKMRIGKEKLNDLLEMFSNYKSEDVCLFLRFLYTGIFYDGTKDYLKTLENSSEKDEYDQYQLIKKINKDLKKKYQKIIFEMAKEIGFDDKWIEEKKWRKGFLKDLEKLYYNEDSKDFTLIVDNVSIKVDKIVLAARSGLFNGMFSSVNDKSNSVHDYSGKTQQTIQSLIRFFYFDSLELDLPFFVLDELKYVQDYFQLNEESTLTWQIELYQKPEYRFSHYKI</sequence>
<evidence type="ECO:0000256" key="3">
    <source>
        <dbReference type="PROSITE-ProRule" id="PRU00023"/>
    </source>
</evidence>
<dbReference type="Pfam" id="PF00651">
    <property type="entry name" value="BTB"/>
    <property type="match status" value="1"/>
</dbReference>
<evidence type="ECO:0000313" key="5">
    <source>
        <dbReference type="EMBL" id="KAJ5066572.1"/>
    </source>
</evidence>
<feature type="repeat" description="ANK" evidence="3">
    <location>
        <begin position="60"/>
        <end position="94"/>
    </location>
</feature>
<dbReference type="PANTHER" id="PTHR24193:SF121">
    <property type="entry name" value="ADA2A-CONTAINING COMPLEX COMPONENT 3, ISOFORM D"/>
    <property type="match status" value="1"/>
</dbReference>
<dbReference type="InterPro" id="IPR011333">
    <property type="entry name" value="SKP1/BTB/POZ_sf"/>
</dbReference>
<dbReference type="EMBL" id="JAPDFW010000140">
    <property type="protein sequence ID" value="KAJ5066572.1"/>
    <property type="molecule type" value="Genomic_DNA"/>
</dbReference>
<dbReference type="PANTHER" id="PTHR24193">
    <property type="entry name" value="ANKYRIN REPEAT PROTEIN"/>
    <property type="match status" value="1"/>
</dbReference>